<evidence type="ECO:0000313" key="2">
    <source>
        <dbReference type="Proteomes" id="UP001374535"/>
    </source>
</evidence>
<dbReference type="EMBL" id="CP144692">
    <property type="protein sequence ID" value="WVY98131.1"/>
    <property type="molecule type" value="Genomic_DNA"/>
</dbReference>
<dbReference type="Proteomes" id="UP001374535">
    <property type="component" value="Chromosome 9"/>
</dbReference>
<dbReference type="AlphaFoldDB" id="A0AAQ3MVZ9"/>
<reference evidence="1 2" key="1">
    <citation type="journal article" date="2023" name="Life. Sci Alliance">
        <title>Evolutionary insights into 3D genome organization and epigenetic landscape of Vigna mungo.</title>
        <authorList>
            <person name="Junaid A."/>
            <person name="Singh B."/>
            <person name="Bhatia S."/>
        </authorList>
    </citation>
    <scope>NUCLEOTIDE SEQUENCE [LARGE SCALE GENOMIC DNA]</scope>
    <source>
        <strain evidence="1">Urdbean</strain>
    </source>
</reference>
<accession>A0AAQ3MVZ9</accession>
<keyword evidence="2" id="KW-1185">Reference proteome</keyword>
<proteinExistence type="predicted"/>
<sequence length="139" mass="14456">MDFALDDFEGEEGYAVVVELEGGHLVLEAPGVAIDVEDSFAEEVTEDGREGFPLGKVVEPGLENVLNVFHVGGDGVAQHVDVDGFGGGGSEEVGVPVAEVVEVLGPARSEVGLACFAAAEDVLSVRKTRDGDEKKEDGE</sequence>
<organism evidence="1 2">
    <name type="scientific">Vigna mungo</name>
    <name type="common">Black gram</name>
    <name type="synonym">Phaseolus mungo</name>
    <dbReference type="NCBI Taxonomy" id="3915"/>
    <lineage>
        <taxon>Eukaryota</taxon>
        <taxon>Viridiplantae</taxon>
        <taxon>Streptophyta</taxon>
        <taxon>Embryophyta</taxon>
        <taxon>Tracheophyta</taxon>
        <taxon>Spermatophyta</taxon>
        <taxon>Magnoliopsida</taxon>
        <taxon>eudicotyledons</taxon>
        <taxon>Gunneridae</taxon>
        <taxon>Pentapetalae</taxon>
        <taxon>rosids</taxon>
        <taxon>fabids</taxon>
        <taxon>Fabales</taxon>
        <taxon>Fabaceae</taxon>
        <taxon>Papilionoideae</taxon>
        <taxon>50 kb inversion clade</taxon>
        <taxon>NPAAA clade</taxon>
        <taxon>indigoferoid/millettioid clade</taxon>
        <taxon>Phaseoleae</taxon>
        <taxon>Vigna</taxon>
    </lineage>
</organism>
<name>A0AAQ3MVZ9_VIGMU</name>
<protein>
    <submittedName>
        <fullName evidence="1">Uncharacterized protein</fullName>
    </submittedName>
</protein>
<evidence type="ECO:0000313" key="1">
    <source>
        <dbReference type="EMBL" id="WVY98131.1"/>
    </source>
</evidence>
<gene>
    <name evidence="1" type="ORF">V8G54_030282</name>
</gene>